<dbReference type="GO" id="GO:0008237">
    <property type="term" value="F:metallopeptidase activity"/>
    <property type="evidence" value="ECO:0007669"/>
    <property type="project" value="UniProtKB-KW"/>
</dbReference>
<dbReference type="InterPro" id="IPR011650">
    <property type="entry name" value="Peptidase_M20_dimer"/>
</dbReference>
<dbReference type="AlphaFoldDB" id="A0A2A7ALY5"/>
<keyword evidence="7" id="KW-0224">Dipeptidase</keyword>
<dbReference type="InterPro" id="IPR002933">
    <property type="entry name" value="Peptidase_M20"/>
</dbReference>
<evidence type="ECO:0000256" key="1">
    <source>
        <dbReference type="ARBA" id="ARBA00001947"/>
    </source>
</evidence>
<gene>
    <name evidence="10" type="ORF">CGS58_14310</name>
</gene>
<keyword evidence="5" id="KW-0378">Hydrolase</keyword>
<dbReference type="PANTHER" id="PTHR43808:SF31">
    <property type="entry name" value="N-ACETYL-L-CITRULLINE DEACETYLASE"/>
    <property type="match status" value="1"/>
</dbReference>
<accession>A0A2A7ALY5</accession>
<dbReference type="Pfam" id="PF01546">
    <property type="entry name" value="Peptidase_M20"/>
    <property type="match status" value="1"/>
</dbReference>
<dbReference type="PANTHER" id="PTHR43808">
    <property type="entry name" value="ACETYLORNITHINE DEACETYLASE"/>
    <property type="match status" value="1"/>
</dbReference>
<keyword evidence="6" id="KW-0862">Zinc</keyword>
<keyword evidence="8" id="KW-0482">Metalloprotease</keyword>
<sequence length="462" mass="50258">MSKRNKELEDAVAALRPEMIAALQRLIRKPSVEASPLPGKPFGADVDACFTEALTLCHELGFETTDLDRYIGWCEIGSGDEMVAVLGHLDVVPEGEGWHHPPYGAEIVGSKLFGRGAIDDKGPVVASLFALKAIRDLGIPLDRRVRLLFGLNEETNDRDVFYYREHGGELPVLGFTPDGEYPLINGEKGILNEWYGISLRQDGKLQIKSVRGGVAGNVVPAHAEAELTGPACISLPEAEGITVTRTEDGWKVEAEGVSAHGSHPEQGKNAIGLLMLYLNRLPLTGSTRRVVSFLAEKFGLDAYGARLLGKRLEDDLSGPMSCNLGLIEGDSGSIRVKLNYRYPVTKTVEDCQPAVKAAFENAGWKLEQSVHKEKLYYPETAPLVKALLETYRTATADHAPPKCIGGGTYAKVLPNTVAFGPLFEGDPVTEHQPDEFIDLDRLVQNAQIIAQAMVKLANLPLE</sequence>
<dbReference type="InterPro" id="IPR036264">
    <property type="entry name" value="Bact_exopeptidase_dim_dom"/>
</dbReference>
<dbReference type="PROSITE" id="PS00759">
    <property type="entry name" value="ARGE_DAPE_CPG2_2"/>
    <property type="match status" value="1"/>
</dbReference>
<dbReference type="SUPFAM" id="SSF53187">
    <property type="entry name" value="Zn-dependent exopeptidases"/>
    <property type="match status" value="1"/>
</dbReference>
<name>A0A2A7ALY5_9FIRM</name>
<dbReference type="Pfam" id="PF07687">
    <property type="entry name" value="M20_dimer"/>
    <property type="match status" value="1"/>
</dbReference>
<evidence type="ECO:0000313" key="10">
    <source>
        <dbReference type="EMBL" id="PDX80083.1"/>
    </source>
</evidence>
<organism evidence="10 11">
    <name type="scientific">Faecalibacterium prausnitzii</name>
    <dbReference type="NCBI Taxonomy" id="853"/>
    <lineage>
        <taxon>Bacteria</taxon>
        <taxon>Bacillati</taxon>
        <taxon>Bacillota</taxon>
        <taxon>Clostridia</taxon>
        <taxon>Eubacteriales</taxon>
        <taxon>Oscillospiraceae</taxon>
        <taxon>Faecalibacterium</taxon>
    </lineage>
</organism>
<keyword evidence="3" id="KW-0645">Protease</keyword>
<dbReference type="GO" id="GO:0008270">
    <property type="term" value="F:zinc ion binding"/>
    <property type="evidence" value="ECO:0007669"/>
    <property type="project" value="InterPro"/>
</dbReference>
<evidence type="ECO:0000259" key="9">
    <source>
        <dbReference type="Pfam" id="PF07687"/>
    </source>
</evidence>
<evidence type="ECO:0000256" key="4">
    <source>
        <dbReference type="ARBA" id="ARBA00022723"/>
    </source>
</evidence>
<evidence type="ECO:0000256" key="6">
    <source>
        <dbReference type="ARBA" id="ARBA00022833"/>
    </source>
</evidence>
<dbReference type="Gene3D" id="3.40.630.10">
    <property type="entry name" value="Zn peptidases"/>
    <property type="match status" value="1"/>
</dbReference>
<dbReference type="RefSeq" id="WP_097840331.1">
    <property type="nucleotide sequence ID" value="NZ_NMTY01000033.1"/>
</dbReference>
<evidence type="ECO:0000313" key="11">
    <source>
        <dbReference type="Proteomes" id="UP000220005"/>
    </source>
</evidence>
<proteinExistence type="inferred from homology"/>
<evidence type="ECO:0000256" key="2">
    <source>
        <dbReference type="ARBA" id="ARBA00006247"/>
    </source>
</evidence>
<protein>
    <submittedName>
        <fullName evidence="10">Dipeptidase</fullName>
    </submittedName>
</protein>
<evidence type="ECO:0000256" key="5">
    <source>
        <dbReference type="ARBA" id="ARBA00022801"/>
    </source>
</evidence>
<evidence type="ECO:0000256" key="7">
    <source>
        <dbReference type="ARBA" id="ARBA00022997"/>
    </source>
</evidence>
<comment type="caution">
    <text evidence="10">The sequence shown here is derived from an EMBL/GenBank/DDBJ whole genome shotgun (WGS) entry which is preliminary data.</text>
</comment>
<dbReference type="EMBL" id="NMTY01000033">
    <property type="protein sequence ID" value="PDX80083.1"/>
    <property type="molecule type" value="Genomic_DNA"/>
</dbReference>
<reference evidence="10 11" key="1">
    <citation type="journal article" date="2017" name="Front. Microbiol.">
        <title>New Insights into the Diversity of the Genus Faecalibacterium.</title>
        <authorList>
            <person name="Benevides L."/>
            <person name="Burman S."/>
            <person name="Martin R."/>
            <person name="Robert V."/>
            <person name="Thomas M."/>
            <person name="Miquel S."/>
            <person name="Chain F."/>
            <person name="Sokol H."/>
            <person name="Bermudez-Humaran L.G."/>
            <person name="Morrison M."/>
            <person name="Langella P."/>
            <person name="Azevedo V.A."/>
            <person name="Chatel J.M."/>
            <person name="Soares S."/>
        </authorList>
    </citation>
    <scope>NUCLEOTIDE SEQUENCE [LARGE SCALE GENOMIC DNA]</scope>
    <source>
        <strain evidence="10 11">CNCM I 4575</strain>
    </source>
</reference>
<dbReference type="InterPro" id="IPR010964">
    <property type="entry name" value="M20A_pepV-rel"/>
</dbReference>
<evidence type="ECO:0000256" key="3">
    <source>
        <dbReference type="ARBA" id="ARBA00022670"/>
    </source>
</evidence>
<dbReference type="Proteomes" id="UP000220005">
    <property type="component" value="Unassembled WGS sequence"/>
</dbReference>
<dbReference type="SUPFAM" id="SSF55031">
    <property type="entry name" value="Bacterial exopeptidase dimerisation domain"/>
    <property type="match status" value="1"/>
</dbReference>
<comment type="cofactor">
    <cofactor evidence="1">
        <name>Zn(2+)</name>
        <dbReference type="ChEBI" id="CHEBI:29105"/>
    </cofactor>
</comment>
<keyword evidence="4" id="KW-0479">Metal-binding</keyword>
<dbReference type="GO" id="GO:0006508">
    <property type="term" value="P:proteolysis"/>
    <property type="evidence" value="ECO:0007669"/>
    <property type="project" value="UniProtKB-KW"/>
</dbReference>
<dbReference type="NCBIfam" id="TIGR01887">
    <property type="entry name" value="dipeptidaselike"/>
    <property type="match status" value="1"/>
</dbReference>
<dbReference type="Gene3D" id="3.30.70.360">
    <property type="match status" value="2"/>
</dbReference>
<comment type="similarity">
    <text evidence="2">Belongs to the peptidase M20A family.</text>
</comment>
<dbReference type="InterPro" id="IPR050072">
    <property type="entry name" value="Peptidase_M20A"/>
</dbReference>
<evidence type="ECO:0000256" key="8">
    <source>
        <dbReference type="ARBA" id="ARBA00023049"/>
    </source>
</evidence>
<feature type="domain" description="Peptidase M20 dimerisation" evidence="9">
    <location>
        <begin position="249"/>
        <end position="361"/>
    </location>
</feature>
<dbReference type="GO" id="GO:0008777">
    <property type="term" value="F:acetylornithine deacetylase activity"/>
    <property type="evidence" value="ECO:0007669"/>
    <property type="project" value="TreeGrafter"/>
</dbReference>
<dbReference type="GO" id="GO:0016805">
    <property type="term" value="F:dipeptidase activity"/>
    <property type="evidence" value="ECO:0007669"/>
    <property type="project" value="UniProtKB-KW"/>
</dbReference>
<dbReference type="PROSITE" id="PS00758">
    <property type="entry name" value="ARGE_DAPE_CPG2_1"/>
    <property type="match status" value="1"/>
</dbReference>
<dbReference type="GO" id="GO:0006526">
    <property type="term" value="P:L-arginine biosynthetic process"/>
    <property type="evidence" value="ECO:0007669"/>
    <property type="project" value="TreeGrafter"/>
</dbReference>
<dbReference type="InterPro" id="IPR001261">
    <property type="entry name" value="ArgE/DapE_CS"/>
</dbReference>